<accession>A0A8C2U4B6</accession>
<name>A0A8C2U4B6_COTJA</name>
<dbReference type="Proteomes" id="UP000694412">
    <property type="component" value="Chromosome 4"/>
</dbReference>
<reference evidence="1" key="1">
    <citation type="submission" date="2015-11" db="EMBL/GenBank/DDBJ databases">
        <authorList>
            <consortium name="International Coturnix japonica Genome Analysis Consortium"/>
            <person name="Warren W."/>
            <person name="Burt D.W."/>
            <person name="Antin P.B."/>
            <person name="Lanford R."/>
            <person name="Gros J."/>
            <person name="Wilson R.K."/>
        </authorList>
    </citation>
    <scope>NUCLEOTIDE SEQUENCE [LARGE SCALE GENOMIC DNA]</scope>
</reference>
<proteinExistence type="predicted"/>
<sequence length="73" mass="8539">PEICHRHKIFLYLLYKENEDSIITSAWHHVLQPKASGFKCFTGLSHPSSWNYNCAAHLLQCDCLFSILINFWT</sequence>
<evidence type="ECO:0000313" key="2">
    <source>
        <dbReference type="Proteomes" id="UP000694412"/>
    </source>
</evidence>
<evidence type="ECO:0000313" key="1">
    <source>
        <dbReference type="Ensembl" id="ENSCJPP00005023122.1"/>
    </source>
</evidence>
<dbReference type="Ensembl" id="ENSCJPT00005031698.1">
    <property type="protein sequence ID" value="ENSCJPP00005023122.1"/>
    <property type="gene ID" value="ENSCJPG00005018372.1"/>
</dbReference>
<protein>
    <submittedName>
        <fullName evidence="1">Uncharacterized protein</fullName>
    </submittedName>
</protein>
<organism evidence="1 2">
    <name type="scientific">Coturnix japonica</name>
    <name type="common">Japanese quail</name>
    <name type="synonym">Coturnix coturnix japonica</name>
    <dbReference type="NCBI Taxonomy" id="93934"/>
    <lineage>
        <taxon>Eukaryota</taxon>
        <taxon>Metazoa</taxon>
        <taxon>Chordata</taxon>
        <taxon>Craniata</taxon>
        <taxon>Vertebrata</taxon>
        <taxon>Euteleostomi</taxon>
        <taxon>Archelosauria</taxon>
        <taxon>Archosauria</taxon>
        <taxon>Dinosauria</taxon>
        <taxon>Saurischia</taxon>
        <taxon>Theropoda</taxon>
        <taxon>Coelurosauria</taxon>
        <taxon>Aves</taxon>
        <taxon>Neognathae</taxon>
        <taxon>Galloanserae</taxon>
        <taxon>Galliformes</taxon>
        <taxon>Phasianidae</taxon>
        <taxon>Perdicinae</taxon>
        <taxon>Coturnix</taxon>
    </lineage>
</organism>
<reference evidence="1" key="2">
    <citation type="submission" date="2025-08" db="UniProtKB">
        <authorList>
            <consortium name="Ensembl"/>
        </authorList>
    </citation>
    <scope>IDENTIFICATION</scope>
</reference>
<reference evidence="1" key="3">
    <citation type="submission" date="2025-09" db="UniProtKB">
        <authorList>
            <consortium name="Ensembl"/>
        </authorList>
    </citation>
    <scope>IDENTIFICATION</scope>
</reference>
<dbReference type="AlphaFoldDB" id="A0A8C2U4B6"/>
<keyword evidence="2" id="KW-1185">Reference proteome</keyword>